<dbReference type="EMBL" id="DRQG01000054">
    <property type="protein sequence ID" value="HGY55226.1"/>
    <property type="molecule type" value="Genomic_DNA"/>
</dbReference>
<dbReference type="AlphaFoldDB" id="A0A7V4TZF8"/>
<evidence type="ECO:0000256" key="1">
    <source>
        <dbReference type="ARBA" id="ARBA00001947"/>
    </source>
</evidence>
<sequence>MRKIVLVPCQFEPKSLMPSLRKRLEELLQIPVHIENMYCQPELFFDAQRSQYNALQILQSLPEIESQKTLICTAVDLYIPIFTFVFGLARLNGCRGIISSHRLSPRYYGLPNDAEILLKRLIKEAVHELGHLAGLKHCRQFDCVMANSATADEVDIKSEFFCPECHSRFLRHFNT</sequence>
<evidence type="ECO:0000256" key="2">
    <source>
        <dbReference type="ARBA" id="ARBA00022670"/>
    </source>
</evidence>
<reference evidence="7" key="1">
    <citation type="journal article" date="2020" name="mSystems">
        <title>Genome- and Community-Level Interaction Insights into Carbon Utilization and Element Cycling Functions of Hydrothermarchaeota in Hydrothermal Sediment.</title>
        <authorList>
            <person name="Zhou Z."/>
            <person name="Liu Y."/>
            <person name="Xu W."/>
            <person name="Pan J."/>
            <person name="Luo Z.H."/>
            <person name="Li M."/>
        </authorList>
    </citation>
    <scope>NUCLEOTIDE SEQUENCE [LARGE SCALE GENOMIC DNA]</scope>
    <source>
        <strain evidence="7">HyVt-577</strain>
    </source>
</reference>
<evidence type="ECO:0000256" key="5">
    <source>
        <dbReference type="ARBA" id="ARBA00022833"/>
    </source>
</evidence>
<evidence type="ECO:0000256" key="3">
    <source>
        <dbReference type="ARBA" id="ARBA00022723"/>
    </source>
</evidence>
<gene>
    <name evidence="7" type="ORF">ENK44_05985</name>
</gene>
<dbReference type="Pfam" id="PF07998">
    <property type="entry name" value="Peptidase_M54"/>
    <property type="match status" value="1"/>
</dbReference>
<keyword evidence="2" id="KW-0645">Protease</keyword>
<keyword evidence="6" id="KW-0482">Metalloprotease</keyword>
<accession>A0A7V4TZF8</accession>
<dbReference type="PANTHER" id="PTHR15910:SF1">
    <property type="entry name" value="ARCHAEMETZINCIN-2"/>
    <property type="match status" value="1"/>
</dbReference>
<dbReference type="GO" id="GO:0008270">
    <property type="term" value="F:zinc ion binding"/>
    <property type="evidence" value="ECO:0007669"/>
    <property type="project" value="InterPro"/>
</dbReference>
<dbReference type="InterPro" id="IPR024079">
    <property type="entry name" value="MetalloPept_cat_dom_sf"/>
</dbReference>
<name>A0A7V4TZF8_CALAY</name>
<dbReference type="CDD" id="cd11375">
    <property type="entry name" value="Peptidase_M54"/>
    <property type="match status" value="1"/>
</dbReference>
<keyword evidence="4" id="KW-0378">Hydrolase</keyword>
<keyword evidence="3" id="KW-0479">Metal-binding</keyword>
<dbReference type="InterPro" id="IPR012962">
    <property type="entry name" value="Pept_M54_archaemetzincn"/>
</dbReference>
<proteinExistence type="predicted"/>
<dbReference type="GO" id="GO:0008237">
    <property type="term" value="F:metallopeptidase activity"/>
    <property type="evidence" value="ECO:0007669"/>
    <property type="project" value="UniProtKB-KW"/>
</dbReference>
<protein>
    <recommendedName>
        <fullName evidence="8">Archaemetzincin</fullName>
    </recommendedName>
</protein>
<dbReference type="NCBIfam" id="NF033823">
    <property type="entry name" value="archmetzin"/>
    <property type="match status" value="1"/>
</dbReference>
<evidence type="ECO:0000256" key="6">
    <source>
        <dbReference type="ARBA" id="ARBA00023049"/>
    </source>
</evidence>
<dbReference type="PANTHER" id="PTHR15910">
    <property type="entry name" value="ARCHAEMETZINCIN"/>
    <property type="match status" value="1"/>
</dbReference>
<keyword evidence="5" id="KW-0862">Zinc</keyword>
<comment type="caution">
    <text evidence="7">The sequence shown here is derived from an EMBL/GenBank/DDBJ whole genome shotgun (WGS) entry which is preliminary data.</text>
</comment>
<evidence type="ECO:0008006" key="8">
    <source>
        <dbReference type="Google" id="ProtNLM"/>
    </source>
</evidence>
<dbReference type="GO" id="GO:0006508">
    <property type="term" value="P:proteolysis"/>
    <property type="evidence" value="ECO:0007669"/>
    <property type="project" value="UniProtKB-KW"/>
</dbReference>
<dbReference type="PIRSF" id="PIRSF005785">
    <property type="entry name" value="Zn-prot_arch"/>
    <property type="match status" value="1"/>
</dbReference>
<organism evidence="7">
    <name type="scientific">Caldithrix abyssi</name>
    <dbReference type="NCBI Taxonomy" id="187145"/>
    <lineage>
        <taxon>Bacteria</taxon>
        <taxon>Pseudomonadati</taxon>
        <taxon>Calditrichota</taxon>
        <taxon>Calditrichia</taxon>
        <taxon>Calditrichales</taxon>
        <taxon>Calditrichaceae</taxon>
        <taxon>Caldithrix</taxon>
    </lineage>
</organism>
<dbReference type="InterPro" id="IPR012091">
    <property type="entry name" value="Pept_M54_archaemetzncn_arc/bac"/>
</dbReference>
<dbReference type="SUPFAM" id="SSF55486">
    <property type="entry name" value="Metalloproteases ('zincins'), catalytic domain"/>
    <property type="match status" value="1"/>
</dbReference>
<evidence type="ECO:0000313" key="7">
    <source>
        <dbReference type="EMBL" id="HGY55226.1"/>
    </source>
</evidence>
<comment type="cofactor">
    <cofactor evidence="1">
        <name>Zn(2+)</name>
        <dbReference type="ChEBI" id="CHEBI:29105"/>
    </cofactor>
</comment>
<dbReference type="Proteomes" id="UP000885779">
    <property type="component" value="Unassembled WGS sequence"/>
</dbReference>
<dbReference type="Gene3D" id="3.40.390.10">
    <property type="entry name" value="Collagenase (Catalytic Domain)"/>
    <property type="match status" value="1"/>
</dbReference>
<evidence type="ECO:0000256" key="4">
    <source>
        <dbReference type="ARBA" id="ARBA00022801"/>
    </source>
</evidence>